<comment type="caution">
    <text evidence="3">The sequence shown here is derived from an EMBL/GenBank/DDBJ whole genome shotgun (WGS) entry which is preliminary data.</text>
</comment>
<dbReference type="EMBL" id="JAYGJQ010000002">
    <property type="protein sequence ID" value="MEA9356710.1"/>
    <property type="molecule type" value="Genomic_DNA"/>
</dbReference>
<feature type="domain" description="Peptidase C39-like" evidence="2">
    <location>
        <begin position="40"/>
        <end position="200"/>
    </location>
</feature>
<dbReference type="Pfam" id="PF13529">
    <property type="entry name" value="Peptidase_C39_2"/>
    <property type="match status" value="1"/>
</dbReference>
<dbReference type="InterPro" id="IPR039564">
    <property type="entry name" value="Peptidase_C39-like"/>
</dbReference>
<accession>A0ABU5VUH7</accession>
<keyword evidence="1" id="KW-0732">Signal</keyword>
<keyword evidence="4" id="KW-1185">Reference proteome</keyword>
<dbReference type="PANTHER" id="PTHR37806:SF1">
    <property type="entry name" value="PEPTIDASE C39-LIKE DOMAIN-CONTAINING PROTEIN"/>
    <property type="match status" value="1"/>
</dbReference>
<feature type="signal peptide" evidence="1">
    <location>
        <begin position="1"/>
        <end position="16"/>
    </location>
</feature>
<dbReference type="Proteomes" id="UP001302274">
    <property type="component" value="Unassembled WGS sequence"/>
</dbReference>
<evidence type="ECO:0000313" key="4">
    <source>
        <dbReference type="Proteomes" id="UP001302274"/>
    </source>
</evidence>
<reference evidence="3 4" key="1">
    <citation type="submission" date="2023-11" db="EMBL/GenBank/DDBJ databases">
        <title>A Novel Polar Bacteriovorax (B. antarcticus) Isolated from the Biocrust in Antarctica.</title>
        <authorList>
            <person name="Mun W."/>
            <person name="Choi S.Y."/>
            <person name="Mitchell R.J."/>
        </authorList>
    </citation>
    <scope>NUCLEOTIDE SEQUENCE [LARGE SCALE GENOMIC DNA]</scope>
    <source>
        <strain evidence="3 4">PP10</strain>
    </source>
</reference>
<gene>
    <name evidence="3" type="ORF">SHI21_10865</name>
</gene>
<evidence type="ECO:0000256" key="1">
    <source>
        <dbReference type="SAM" id="SignalP"/>
    </source>
</evidence>
<evidence type="ECO:0000259" key="2">
    <source>
        <dbReference type="Pfam" id="PF13529"/>
    </source>
</evidence>
<dbReference type="PANTHER" id="PTHR37806">
    <property type="entry name" value="LMO0724 PROTEIN"/>
    <property type="match status" value="1"/>
</dbReference>
<evidence type="ECO:0000313" key="3">
    <source>
        <dbReference type="EMBL" id="MEA9356710.1"/>
    </source>
</evidence>
<sequence>MKLIYLLALFSFSIQASDIQCDFFAVNTDQSCTPFGGIKLDVPMAKQKRPLSCEAAALTSALNYFGADTTEEKIIEQMPFDKTLKTKDVWGDPNLGFVGDIDGRSIISGYGIYWKPIARLSSQWKKADWIINGSIKDITDQIKQKRPVLVWISALKDADIIFWKTTSGKRVRALQDQHVIVVSGYEGSAELPLGFHVMDPDEGMRFMDYNDFIARWDRFERPAVVFKD</sequence>
<dbReference type="Gene3D" id="3.90.70.10">
    <property type="entry name" value="Cysteine proteinases"/>
    <property type="match status" value="1"/>
</dbReference>
<protein>
    <submittedName>
        <fullName evidence="3">C39 family peptidase</fullName>
    </submittedName>
</protein>
<name>A0ABU5VUH7_9BACT</name>
<dbReference type="RefSeq" id="WP_323576572.1">
    <property type="nucleotide sequence ID" value="NZ_JAYGJQ010000002.1"/>
</dbReference>
<feature type="chain" id="PRO_5046354797" evidence="1">
    <location>
        <begin position="17"/>
        <end position="228"/>
    </location>
</feature>
<organism evidence="3 4">
    <name type="scientific">Bacteriovorax antarcticus</name>
    <dbReference type="NCBI Taxonomy" id="3088717"/>
    <lineage>
        <taxon>Bacteria</taxon>
        <taxon>Pseudomonadati</taxon>
        <taxon>Bdellovibrionota</taxon>
        <taxon>Bacteriovoracia</taxon>
        <taxon>Bacteriovoracales</taxon>
        <taxon>Bacteriovoracaceae</taxon>
        <taxon>Bacteriovorax</taxon>
    </lineage>
</organism>
<proteinExistence type="predicted"/>